<evidence type="ECO:0000313" key="3">
    <source>
        <dbReference type="Proteomes" id="UP000799118"/>
    </source>
</evidence>
<proteinExistence type="predicted"/>
<dbReference type="AlphaFoldDB" id="A0A6A4HGU0"/>
<reference evidence="2" key="1">
    <citation type="journal article" date="2019" name="Environ. Microbiol.">
        <title>Fungal ecological strategies reflected in gene transcription - a case study of two litter decomposers.</title>
        <authorList>
            <person name="Barbi F."/>
            <person name="Kohler A."/>
            <person name="Barry K."/>
            <person name="Baskaran P."/>
            <person name="Daum C."/>
            <person name="Fauchery L."/>
            <person name="Ihrmark K."/>
            <person name="Kuo A."/>
            <person name="LaButti K."/>
            <person name="Lipzen A."/>
            <person name="Morin E."/>
            <person name="Grigoriev I.V."/>
            <person name="Henrissat B."/>
            <person name="Lindahl B."/>
            <person name="Martin F."/>
        </authorList>
    </citation>
    <scope>NUCLEOTIDE SEQUENCE</scope>
    <source>
        <strain evidence="2">JB14</strain>
    </source>
</reference>
<keyword evidence="3" id="KW-1185">Reference proteome</keyword>
<dbReference type="Proteomes" id="UP000799118">
    <property type="component" value="Unassembled WGS sequence"/>
</dbReference>
<dbReference type="EMBL" id="ML769515">
    <property type="protein sequence ID" value="KAE9396344.1"/>
    <property type="molecule type" value="Genomic_DNA"/>
</dbReference>
<evidence type="ECO:0000256" key="1">
    <source>
        <dbReference type="SAM" id="Phobius"/>
    </source>
</evidence>
<keyword evidence="1" id="KW-1133">Transmembrane helix</keyword>
<organism evidence="2 3">
    <name type="scientific">Gymnopus androsaceus JB14</name>
    <dbReference type="NCBI Taxonomy" id="1447944"/>
    <lineage>
        <taxon>Eukaryota</taxon>
        <taxon>Fungi</taxon>
        <taxon>Dikarya</taxon>
        <taxon>Basidiomycota</taxon>
        <taxon>Agaricomycotina</taxon>
        <taxon>Agaricomycetes</taxon>
        <taxon>Agaricomycetidae</taxon>
        <taxon>Agaricales</taxon>
        <taxon>Marasmiineae</taxon>
        <taxon>Omphalotaceae</taxon>
        <taxon>Gymnopus</taxon>
    </lineage>
</organism>
<evidence type="ECO:0000313" key="2">
    <source>
        <dbReference type="EMBL" id="KAE9396344.1"/>
    </source>
</evidence>
<keyword evidence="1" id="KW-0812">Transmembrane</keyword>
<feature type="transmembrane region" description="Helical" evidence="1">
    <location>
        <begin position="18"/>
        <end position="37"/>
    </location>
</feature>
<gene>
    <name evidence="2" type="ORF">BT96DRAFT_996835</name>
</gene>
<accession>A0A6A4HGU0</accession>
<sequence length="64" mass="6765">MLDFTATRCTISVMREPYFLILILGLVTVACAVPLNAGLSDLLEARAGIPSAEVILTTKTVLAS</sequence>
<protein>
    <submittedName>
        <fullName evidence="2">Uncharacterized protein</fullName>
    </submittedName>
</protein>
<name>A0A6A4HGU0_9AGAR</name>
<keyword evidence="1" id="KW-0472">Membrane</keyword>